<keyword evidence="1" id="KW-0614">Plasmid</keyword>
<dbReference type="GO" id="GO:0006281">
    <property type="term" value="P:DNA repair"/>
    <property type="evidence" value="ECO:0007669"/>
    <property type="project" value="InterPro"/>
</dbReference>
<dbReference type="KEGG" id="fax:FUAX_42570"/>
<sequence>MIYAFDTYYFDKKAKTVCLGFKHWTDSEASVTLSETIASDEDYEPGAFYKKELPCIMNLLKRIDLLPEDLIVVDGYAILDDDGKIGLGGHLYEMLDRIVGVIGVAKTNFVRNQKNKREVFRGVSKNPLYISAIGTNLDQTSQNIKRMHGEHRIPTLLKKLDQLTRCF</sequence>
<dbReference type="AlphaFoldDB" id="A0AAU9CR09"/>
<dbReference type="InterPro" id="IPR007581">
    <property type="entry name" value="Endonuclease-V"/>
</dbReference>
<keyword evidence="2" id="KW-1185">Reference proteome</keyword>
<dbReference type="Proteomes" id="UP001348817">
    <property type="component" value="Plasmid pFA2"/>
</dbReference>
<dbReference type="EMBL" id="AP025316">
    <property type="protein sequence ID" value="BDD11825.1"/>
    <property type="molecule type" value="Genomic_DNA"/>
</dbReference>
<dbReference type="GO" id="GO:0004519">
    <property type="term" value="F:endonuclease activity"/>
    <property type="evidence" value="ECO:0007669"/>
    <property type="project" value="UniProtKB-KW"/>
</dbReference>
<keyword evidence="1" id="KW-0378">Hydrolase</keyword>
<proteinExistence type="predicted"/>
<accession>A0AAU9CR09</accession>
<name>A0AAU9CR09_9BACT</name>
<keyword evidence="1" id="KW-0540">Nuclease</keyword>
<dbReference type="Gene3D" id="3.30.2170.10">
    <property type="entry name" value="archaeoglobus fulgidus dsm 4304 superfamily"/>
    <property type="match status" value="1"/>
</dbReference>
<dbReference type="Pfam" id="PF04493">
    <property type="entry name" value="Endonuclease_5"/>
    <property type="match status" value="1"/>
</dbReference>
<gene>
    <name evidence="1" type="ORF">FUAX_42570</name>
</gene>
<organism evidence="1 2">
    <name type="scientific">Fulvitalea axinellae</name>
    <dbReference type="NCBI Taxonomy" id="1182444"/>
    <lineage>
        <taxon>Bacteria</taxon>
        <taxon>Pseudomonadati</taxon>
        <taxon>Bacteroidota</taxon>
        <taxon>Cytophagia</taxon>
        <taxon>Cytophagales</taxon>
        <taxon>Persicobacteraceae</taxon>
        <taxon>Fulvitalea</taxon>
    </lineage>
</organism>
<protein>
    <submittedName>
        <fullName evidence="1">Endonuclease V</fullName>
    </submittedName>
</protein>
<evidence type="ECO:0000313" key="1">
    <source>
        <dbReference type="EMBL" id="BDD11825.1"/>
    </source>
</evidence>
<keyword evidence="1" id="KW-0255">Endonuclease</keyword>
<geneLocation type="plasmid" evidence="1 2">
    <name>pFA2</name>
</geneLocation>
<dbReference type="RefSeq" id="WP_338395224.1">
    <property type="nucleotide sequence ID" value="NZ_AP025316.1"/>
</dbReference>
<evidence type="ECO:0000313" key="2">
    <source>
        <dbReference type="Proteomes" id="UP001348817"/>
    </source>
</evidence>
<reference evidence="1 2" key="1">
    <citation type="submission" date="2021-12" db="EMBL/GenBank/DDBJ databases">
        <title>Genome sequencing of bacteria with rrn-lacking chromosome and rrn-plasmid.</title>
        <authorList>
            <person name="Anda M."/>
            <person name="Iwasaki W."/>
        </authorList>
    </citation>
    <scope>NUCLEOTIDE SEQUENCE [LARGE SCALE GENOMIC DNA]</scope>
    <source>
        <strain evidence="1 2">DSM 100852</strain>
        <plasmid evidence="1 2">pFA2</plasmid>
    </source>
</reference>